<dbReference type="AlphaFoldDB" id="X6MA26"/>
<feature type="compositionally biased region" description="Low complexity" evidence="1">
    <location>
        <begin position="140"/>
        <end position="164"/>
    </location>
</feature>
<name>X6MA26_RETFI</name>
<feature type="region of interest" description="Disordered" evidence="1">
    <location>
        <begin position="132"/>
        <end position="215"/>
    </location>
</feature>
<dbReference type="SUPFAM" id="SSF50729">
    <property type="entry name" value="PH domain-like"/>
    <property type="match status" value="1"/>
</dbReference>
<feature type="compositionally biased region" description="Low complexity" evidence="1">
    <location>
        <begin position="172"/>
        <end position="193"/>
    </location>
</feature>
<keyword evidence="3" id="KW-1185">Reference proteome</keyword>
<dbReference type="EMBL" id="ASPP01023434">
    <property type="protein sequence ID" value="ETO10501.1"/>
    <property type="molecule type" value="Genomic_DNA"/>
</dbReference>
<evidence type="ECO:0000256" key="1">
    <source>
        <dbReference type="SAM" id="MobiDB-lite"/>
    </source>
</evidence>
<protein>
    <recommendedName>
        <fullName evidence="4">PH domain-containing protein</fullName>
    </recommendedName>
</protein>
<accession>X6MA26</accession>
<gene>
    <name evidence="2" type="ORF">RFI_26876</name>
</gene>
<organism evidence="2 3">
    <name type="scientific">Reticulomyxa filosa</name>
    <dbReference type="NCBI Taxonomy" id="46433"/>
    <lineage>
        <taxon>Eukaryota</taxon>
        <taxon>Sar</taxon>
        <taxon>Rhizaria</taxon>
        <taxon>Retaria</taxon>
        <taxon>Foraminifera</taxon>
        <taxon>Monothalamids</taxon>
        <taxon>Reticulomyxidae</taxon>
        <taxon>Reticulomyxa</taxon>
    </lineage>
</organism>
<evidence type="ECO:0000313" key="2">
    <source>
        <dbReference type="EMBL" id="ETO10501.1"/>
    </source>
</evidence>
<evidence type="ECO:0000313" key="3">
    <source>
        <dbReference type="Proteomes" id="UP000023152"/>
    </source>
</evidence>
<comment type="caution">
    <text evidence="2">The sequence shown here is derived from an EMBL/GenBank/DDBJ whole genome shotgun (WGS) entry which is preliminary data.</text>
</comment>
<reference evidence="2 3" key="1">
    <citation type="journal article" date="2013" name="Curr. Biol.">
        <title>The Genome of the Foraminiferan Reticulomyxa filosa.</title>
        <authorList>
            <person name="Glockner G."/>
            <person name="Hulsmann N."/>
            <person name="Schleicher M."/>
            <person name="Noegel A.A."/>
            <person name="Eichinger L."/>
            <person name="Gallinger C."/>
            <person name="Pawlowski J."/>
            <person name="Sierra R."/>
            <person name="Euteneuer U."/>
            <person name="Pillet L."/>
            <person name="Moustafa A."/>
            <person name="Platzer M."/>
            <person name="Groth M."/>
            <person name="Szafranski K."/>
            <person name="Schliwa M."/>
        </authorList>
    </citation>
    <scope>NUCLEOTIDE SEQUENCE [LARGE SCALE GENOMIC DNA]</scope>
</reference>
<evidence type="ECO:0008006" key="4">
    <source>
        <dbReference type="Google" id="ProtNLM"/>
    </source>
</evidence>
<proteinExistence type="predicted"/>
<sequence length="643" mass="73602">MALLQNKKVYHVARSKGVFCINWKSKFGVFQWHQIEKLIIQVLSLLLKSFHQKVFVFMRVGTIEVGLLQSVRKLGRSEKARRGARSFDLSFPHQMYHLDCKDTKECDEWVQKIKHVFQFNLFEVSNDTLKDEKSSGDLIDNSTGNDNGNGNSNGTSNDNSNGNSNGNGNGNGNSYSTSNNNGNNNNNNNNSNGNEKKDHKSASVPLPIDSDSNSSVCNSNSLLSMKSMPIDEKSMADVSWDGIETIQKIEQVWYLTLRNIRHLERLLSEGKKEFSDFETDNSVRKAIAWYERLEDLRLGLQILLTKRDVVQTLRNLSQAETDFNAKMKEARDLIFKDIVCYARDNMSDGTIVRLNRACLLMEEIPSGKDKIVNYIIQQLAHLNNLDKVLVQYVKIKEQYQRQFRPFLPKRWDIMTQLITTFSAQIINEINDLLDSQPMDIEVLTELQRLFSEFEKELMDDMLRSILSIEVDVRSWCDKDQALPVSWIKIDDKDYRKRGNGLSVVAIGIDNRNTWHSETFDVNVLKNDFNAQIEKFLSTVNESSLVVMTVHYAIGKVSHHGQWKQLQVDASQLPSDNESFVFIGVKKSSHDSTLWTRISACEKRQVGDGPCQLRRVVDIHPLSTDKMMSRLPQDSSHKLFVASR</sequence>
<dbReference type="Proteomes" id="UP000023152">
    <property type="component" value="Unassembled WGS sequence"/>
</dbReference>